<dbReference type="AlphaFoldDB" id="A0A174JHU5"/>
<reference evidence="2 3" key="1">
    <citation type="submission" date="2015-09" db="EMBL/GenBank/DDBJ databases">
        <authorList>
            <consortium name="Pathogen Informatics"/>
        </authorList>
    </citation>
    <scope>NUCLEOTIDE SEQUENCE [LARGE SCALE GENOMIC DNA]</scope>
    <source>
        <strain evidence="2 3">2789STDY5834914</strain>
    </source>
</reference>
<accession>A0A174JHU5</accession>
<protein>
    <submittedName>
        <fullName evidence="2">Uncharacterized protein</fullName>
    </submittedName>
</protein>
<sequence>MLVEKSSKEALEYYIKGKPVTALWIGEDGGMNAMPLSDILDRPENHFLVDVPAVVNPDFEQAVQEMTGTDQVDPEEIIQAVYETQESITPPNGAGGKDGRRNDRSSGGQYRR</sequence>
<evidence type="ECO:0000256" key="1">
    <source>
        <dbReference type="SAM" id="MobiDB-lite"/>
    </source>
</evidence>
<organism evidence="2 3">
    <name type="scientific">Dorea longicatena</name>
    <dbReference type="NCBI Taxonomy" id="88431"/>
    <lineage>
        <taxon>Bacteria</taxon>
        <taxon>Bacillati</taxon>
        <taxon>Bacillota</taxon>
        <taxon>Clostridia</taxon>
        <taxon>Lachnospirales</taxon>
        <taxon>Lachnospiraceae</taxon>
        <taxon>Dorea</taxon>
    </lineage>
</organism>
<dbReference type="GeneID" id="96227487"/>
<feature type="region of interest" description="Disordered" evidence="1">
    <location>
        <begin position="83"/>
        <end position="112"/>
    </location>
</feature>
<dbReference type="RefSeq" id="WP_055281162.1">
    <property type="nucleotide sequence ID" value="NZ_CZAY01000001.1"/>
</dbReference>
<evidence type="ECO:0000313" key="3">
    <source>
        <dbReference type="Proteomes" id="UP000095485"/>
    </source>
</evidence>
<dbReference type="EMBL" id="CZAY01000001">
    <property type="protein sequence ID" value="CUO99282.1"/>
    <property type="molecule type" value="Genomic_DNA"/>
</dbReference>
<dbReference type="OrthoDB" id="2068359at2"/>
<gene>
    <name evidence="2" type="ORF">ERS852526_00175</name>
</gene>
<dbReference type="Proteomes" id="UP000095485">
    <property type="component" value="Unassembled WGS sequence"/>
</dbReference>
<name>A0A174JHU5_9FIRM</name>
<proteinExistence type="predicted"/>
<evidence type="ECO:0000313" key="2">
    <source>
        <dbReference type="EMBL" id="CUO99282.1"/>
    </source>
</evidence>